<feature type="transmembrane region" description="Helical" evidence="1">
    <location>
        <begin position="22"/>
        <end position="40"/>
    </location>
</feature>
<keyword evidence="1" id="KW-1133">Transmembrane helix</keyword>
<evidence type="ECO:0000313" key="2">
    <source>
        <dbReference type="EMBL" id="QYA10815.1"/>
    </source>
</evidence>
<evidence type="ECO:0000313" key="3">
    <source>
        <dbReference type="Proteomes" id="UP000826513"/>
    </source>
</evidence>
<name>A0ABX8TDM4_9HYPH</name>
<keyword evidence="1" id="KW-0472">Membrane</keyword>
<reference evidence="2 3" key="1">
    <citation type="submission" date="2021-03" db="EMBL/GenBank/DDBJ databases">
        <title>Rapid diversification of plasmids in a genus of pathogenic and nitrogen fixing bacteria.</title>
        <authorList>
            <person name="Weisberg A.J."/>
            <person name="Miller M."/>
            <person name="Ream W."/>
            <person name="Grunwald N.J."/>
            <person name="Chang J.H."/>
        </authorList>
    </citation>
    <scope>NUCLEOTIDE SEQUENCE [LARGE SCALE GENOMIC DNA]</scope>
    <source>
        <strain evidence="2 3">AF3.44</strain>
        <plasmid evidence="2 3">unnamed2</plasmid>
    </source>
</reference>
<dbReference type="Proteomes" id="UP000826513">
    <property type="component" value="Plasmid unnamed2"/>
</dbReference>
<keyword evidence="3" id="KW-1185">Reference proteome</keyword>
<keyword evidence="1" id="KW-0812">Transmembrane</keyword>
<accession>A0ABX8TDM4</accession>
<evidence type="ECO:0000256" key="1">
    <source>
        <dbReference type="SAM" id="Phobius"/>
    </source>
</evidence>
<gene>
    <name evidence="2" type="ORF">J5285_26030</name>
</gene>
<proteinExistence type="predicted"/>
<dbReference type="RefSeq" id="WP_174051901.1">
    <property type="nucleotide sequence ID" value="NZ_CP072171.1"/>
</dbReference>
<organism evidence="2 3">
    <name type="scientific">Agrobacterium larrymoorei</name>
    <dbReference type="NCBI Taxonomy" id="160699"/>
    <lineage>
        <taxon>Bacteria</taxon>
        <taxon>Pseudomonadati</taxon>
        <taxon>Pseudomonadota</taxon>
        <taxon>Alphaproteobacteria</taxon>
        <taxon>Hyphomicrobiales</taxon>
        <taxon>Rhizobiaceae</taxon>
        <taxon>Rhizobium/Agrobacterium group</taxon>
        <taxon>Agrobacterium</taxon>
    </lineage>
</organism>
<geneLocation type="plasmid" evidence="2 3">
    <name>unnamed2</name>
</geneLocation>
<protein>
    <submittedName>
        <fullName evidence="2">Uncharacterized protein</fullName>
    </submittedName>
</protein>
<dbReference type="EMBL" id="CP072171">
    <property type="protein sequence ID" value="QYA10815.1"/>
    <property type="molecule type" value="Genomic_DNA"/>
</dbReference>
<keyword evidence="2" id="KW-0614">Plasmid</keyword>
<sequence length="67" mass="7651">MSQKFIYQPPDDPKSGDAVAKMMVWGGLFVGALAVFIYLYETVTGWYNATATWALEMWAYIASFWPF</sequence>